<dbReference type="EMBL" id="ADKM02000124">
    <property type="protein sequence ID" value="EGC01612.1"/>
    <property type="molecule type" value="Genomic_DNA"/>
</dbReference>
<evidence type="ECO:0000313" key="2">
    <source>
        <dbReference type="Proteomes" id="UP000004259"/>
    </source>
</evidence>
<dbReference type="STRING" id="246199.CUS_4703"/>
<gene>
    <name evidence="1" type="ORF">CUS_4703</name>
</gene>
<keyword evidence="2" id="KW-1185">Reference proteome</keyword>
<dbReference type="AlphaFoldDB" id="E9SGI8"/>
<proteinExistence type="predicted"/>
<reference evidence="1 2" key="1">
    <citation type="submission" date="2011-02" db="EMBL/GenBank/DDBJ databases">
        <authorList>
            <person name="Nelson K.E."/>
            <person name="Sutton G."/>
            <person name="Torralba M."/>
            <person name="Durkin S."/>
            <person name="Harkins D."/>
            <person name="Montgomery R."/>
            <person name="Ziemer C."/>
            <person name="Klaassens E."/>
            <person name="Ocuiv P."/>
            <person name="Morrison M."/>
        </authorList>
    </citation>
    <scope>NUCLEOTIDE SEQUENCE [LARGE SCALE GENOMIC DNA]</scope>
    <source>
        <strain evidence="1 2">8</strain>
    </source>
</reference>
<protein>
    <submittedName>
        <fullName evidence="1">Uncharacterized protein</fullName>
    </submittedName>
</protein>
<sequence>MDKEEKPEYFQCLKLLEYLAEIGLIQRNPDIPSDIFVYCEGNGEEYPEGWYSENIYDAARELMNMPEEQKMLLETIEEKGFKKPELPKFGTLRRDIEKIFL</sequence>
<name>E9SGI8_RUMAL</name>
<evidence type="ECO:0000313" key="1">
    <source>
        <dbReference type="EMBL" id="EGC01612.1"/>
    </source>
</evidence>
<organism evidence="1 2">
    <name type="scientific">Ruminococcus albus 8</name>
    <dbReference type="NCBI Taxonomy" id="246199"/>
    <lineage>
        <taxon>Bacteria</taxon>
        <taxon>Bacillati</taxon>
        <taxon>Bacillota</taxon>
        <taxon>Clostridia</taxon>
        <taxon>Eubacteriales</taxon>
        <taxon>Oscillospiraceae</taxon>
        <taxon>Ruminococcus</taxon>
    </lineage>
</organism>
<dbReference type="Proteomes" id="UP000004259">
    <property type="component" value="Unassembled WGS sequence"/>
</dbReference>
<comment type="caution">
    <text evidence="1">The sequence shown here is derived from an EMBL/GenBank/DDBJ whole genome shotgun (WGS) entry which is preliminary data.</text>
</comment>
<accession>E9SGI8</accession>
<dbReference type="RefSeq" id="WP_002852627.1">
    <property type="nucleotide sequence ID" value="NZ_ADKM02000124.1"/>
</dbReference>